<evidence type="ECO:0000256" key="4">
    <source>
        <dbReference type="ARBA" id="ARBA00022679"/>
    </source>
</evidence>
<dbReference type="AlphaFoldDB" id="A0AAW1TD11"/>
<dbReference type="Gene3D" id="3.40.367.20">
    <property type="match status" value="1"/>
</dbReference>
<keyword evidence="8 11" id="KW-0324">Glycolysis</keyword>
<keyword evidence="12" id="KW-1133">Transmembrane helix</keyword>
<dbReference type="GO" id="GO:0006096">
    <property type="term" value="P:glycolytic process"/>
    <property type="evidence" value="ECO:0007669"/>
    <property type="project" value="UniProtKB-KW"/>
</dbReference>
<evidence type="ECO:0000256" key="11">
    <source>
        <dbReference type="RuleBase" id="RU362007"/>
    </source>
</evidence>
<evidence type="ECO:0000256" key="2">
    <source>
        <dbReference type="ARBA" id="ARBA00005028"/>
    </source>
</evidence>
<keyword evidence="6 11" id="KW-0418">Kinase</keyword>
<comment type="pathway">
    <text evidence="2">Carbohydrate metabolism; hexose metabolism.</text>
</comment>
<keyword evidence="16" id="KW-1185">Reference proteome</keyword>
<dbReference type="GO" id="GO:0008865">
    <property type="term" value="F:fructokinase activity"/>
    <property type="evidence" value="ECO:0007669"/>
    <property type="project" value="TreeGrafter"/>
</dbReference>
<evidence type="ECO:0000256" key="7">
    <source>
        <dbReference type="ARBA" id="ARBA00022840"/>
    </source>
</evidence>
<evidence type="ECO:0000256" key="3">
    <source>
        <dbReference type="ARBA" id="ARBA00009225"/>
    </source>
</evidence>
<evidence type="ECO:0000256" key="8">
    <source>
        <dbReference type="ARBA" id="ARBA00023152"/>
    </source>
</evidence>
<dbReference type="InterPro" id="IPR043129">
    <property type="entry name" value="ATPase_NBD"/>
</dbReference>
<dbReference type="EC" id="2.7.1.-" evidence="11"/>
<feature type="domain" description="Hexokinase C-terminal" evidence="14">
    <location>
        <begin position="242"/>
        <end position="482"/>
    </location>
</feature>
<proteinExistence type="inferred from homology"/>
<keyword evidence="5 11" id="KW-0547">Nucleotide-binding</keyword>
<comment type="pathway">
    <text evidence="1">Carbohydrate degradation; glycolysis; D-glyceraldehyde 3-phosphate and glycerone phosphate from D-glucose: step 1/4.</text>
</comment>
<evidence type="ECO:0000313" key="16">
    <source>
        <dbReference type="Proteomes" id="UP001485043"/>
    </source>
</evidence>
<dbReference type="SUPFAM" id="SSF53067">
    <property type="entry name" value="Actin-like ATPase domain"/>
    <property type="match status" value="2"/>
</dbReference>
<evidence type="ECO:0000256" key="6">
    <source>
        <dbReference type="ARBA" id="ARBA00022777"/>
    </source>
</evidence>
<dbReference type="InterPro" id="IPR022673">
    <property type="entry name" value="Hexokinase_C"/>
</dbReference>
<keyword evidence="4 11" id="KW-0808">Transferase</keyword>
<dbReference type="Pfam" id="PF00349">
    <property type="entry name" value="Hexokinase_1"/>
    <property type="match status" value="1"/>
</dbReference>
<name>A0AAW1TD11_9CHLO</name>
<dbReference type="InterPro" id="IPR001312">
    <property type="entry name" value="Hexokinase"/>
</dbReference>
<reference evidence="15 16" key="1">
    <citation type="journal article" date="2024" name="Nat. Commun.">
        <title>Phylogenomics reveals the evolutionary origins of lichenization in chlorophyte algae.</title>
        <authorList>
            <person name="Puginier C."/>
            <person name="Libourel C."/>
            <person name="Otte J."/>
            <person name="Skaloud P."/>
            <person name="Haon M."/>
            <person name="Grisel S."/>
            <person name="Petersen M."/>
            <person name="Berrin J.G."/>
            <person name="Delaux P.M."/>
            <person name="Dal Grande F."/>
            <person name="Keller J."/>
        </authorList>
    </citation>
    <scope>NUCLEOTIDE SEQUENCE [LARGE SCALE GENOMIC DNA]</scope>
    <source>
        <strain evidence="15 16">SAG 2523</strain>
    </source>
</reference>
<dbReference type="GO" id="GO:0001678">
    <property type="term" value="P:intracellular glucose homeostasis"/>
    <property type="evidence" value="ECO:0007669"/>
    <property type="project" value="InterPro"/>
</dbReference>
<evidence type="ECO:0000256" key="10">
    <source>
        <dbReference type="ARBA" id="ARBA00047905"/>
    </source>
</evidence>
<evidence type="ECO:0000259" key="13">
    <source>
        <dbReference type="Pfam" id="PF00349"/>
    </source>
</evidence>
<dbReference type="GO" id="GO:0005524">
    <property type="term" value="F:ATP binding"/>
    <property type="evidence" value="ECO:0007669"/>
    <property type="project" value="UniProtKB-UniRule"/>
</dbReference>
<dbReference type="PRINTS" id="PR00475">
    <property type="entry name" value="HEXOKINASE"/>
</dbReference>
<dbReference type="Proteomes" id="UP001485043">
    <property type="component" value="Unassembled WGS sequence"/>
</dbReference>
<evidence type="ECO:0000313" key="15">
    <source>
        <dbReference type="EMBL" id="KAK9867747.1"/>
    </source>
</evidence>
<dbReference type="PANTHER" id="PTHR19443:SF16">
    <property type="entry name" value="HEXOKINASE TYPE 1-RELATED"/>
    <property type="match status" value="1"/>
</dbReference>
<comment type="similarity">
    <text evidence="3 11">Belongs to the hexokinase family.</text>
</comment>
<comment type="caution">
    <text evidence="15">The sequence shown here is derived from an EMBL/GenBank/DDBJ whole genome shotgun (WGS) entry which is preliminary data.</text>
</comment>
<evidence type="ECO:0000256" key="5">
    <source>
        <dbReference type="ARBA" id="ARBA00022741"/>
    </source>
</evidence>
<feature type="domain" description="Hexokinase N-terminal" evidence="13">
    <location>
        <begin position="39"/>
        <end position="236"/>
    </location>
</feature>
<gene>
    <name evidence="15" type="ORF">WJX84_010679</name>
</gene>
<feature type="transmembrane region" description="Helical" evidence="12">
    <location>
        <begin position="9"/>
        <end position="30"/>
    </location>
</feature>
<accession>A0AAW1TD11</accession>
<protein>
    <recommendedName>
        <fullName evidence="11">Phosphotransferase</fullName>
        <ecNumber evidence="11">2.7.1.-</ecNumber>
    </recommendedName>
</protein>
<dbReference type="GO" id="GO:0005829">
    <property type="term" value="C:cytosol"/>
    <property type="evidence" value="ECO:0007669"/>
    <property type="project" value="TreeGrafter"/>
</dbReference>
<keyword evidence="7 11" id="KW-0067">ATP-binding</keyword>
<sequence>MTDGRQKSVYAIAGAAAAAGLLALGLQTWYGSRKRGLFRQLRKQMLLDDAGLVLVRDDFCKQMVDGLAKDRPSSLLMIPSMVDIIPTGNERGEYLALDLGGTNFRCVYIKLGEGKGQIDDVKIEQCEIPEHHFTSPAQDLFAFMADRMVTFAKKLGFSRARDGERPVVGFCFSFPCEHISLNSGKLIRWTKKFANPGAVGNDPVQMLEEAFDKIDFPVDVDCMVNDTVGVLAAARYVDSSVMIGMILGTGTNACYVEKIDNVQKLQQTPRKRRRTMIINIEWGAFTSKTLPKLDFDRDLDASSTNPGAMQLEKLTSGMYLGEVTRRILLKFAEETGLFGGPVPTLQEEDALTTPDTSKIDHDSTFFGGPTADILRSELGLGHWQTFWDRQLVRDIVRLVAQRSSQLIAAGIAALLRQMERDGTFGPMERTVVAVDGGMFQHYRAFREELLSALERIMGVEAAHQIVLKHQQDGSSMGAVTMAGAAAPSQVGPD</sequence>
<dbReference type="GO" id="GO:0005739">
    <property type="term" value="C:mitochondrion"/>
    <property type="evidence" value="ECO:0007669"/>
    <property type="project" value="TreeGrafter"/>
</dbReference>
<keyword evidence="12" id="KW-0472">Membrane</keyword>
<dbReference type="PANTHER" id="PTHR19443">
    <property type="entry name" value="HEXOKINASE"/>
    <property type="match status" value="1"/>
</dbReference>
<evidence type="ECO:0000256" key="1">
    <source>
        <dbReference type="ARBA" id="ARBA00004888"/>
    </source>
</evidence>
<dbReference type="GO" id="GO:0004340">
    <property type="term" value="F:glucokinase activity"/>
    <property type="evidence" value="ECO:0007669"/>
    <property type="project" value="TreeGrafter"/>
</dbReference>
<dbReference type="Gene3D" id="3.30.420.40">
    <property type="match status" value="1"/>
</dbReference>
<evidence type="ECO:0000256" key="9">
    <source>
        <dbReference type="ARBA" id="ARBA00044613"/>
    </source>
</evidence>
<dbReference type="Pfam" id="PF03727">
    <property type="entry name" value="Hexokinase_2"/>
    <property type="match status" value="1"/>
</dbReference>
<keyword evidence="12" id="KW-0812">Transmembrane</keyword>
<comment type="catalytic activity">
    <reaction evidence="9">
        <text>a D-hexose + ATP = a D-hexose 6-phosphate + ADP + H(+)</text>
        <dbReference type="Rhea" id="RHEA:22740"/>
        <dbReference type="ChEBI" id="CHEBI:4194"/>
        <dbReference type="ChEBI" id="CHEBI:15378"/>
        <dbReference type="ChEBI" id="CHEBI:30616"/>
        <dbReference type="ChEBI" id="CHEBI:229467"/>
        <dbReference type="ChEBI" id="CHEBI:456216"/>
        <dbReference type="EC" id="2.7.1.1"/>
    </reaction>
    <physiologicalReaction direction="left-to-right" evidence="9">
        <dbReference type="Rhea" id="RHEA:22741"/>
    </physiologicalReaction>
</comment>
<dbReference type="PROSITE" id="PS51748">
    <property type="entry name" value="HEXOKINASE_2"/>
    <property type="match status" value="1"/>
</dbReference>
<evidence type="ECO:0000256" key="12">
    <source>
        <dbReference type="SAM" id="Phobius"/>
    </source>
</evidence>
<dbReference type="InterPro" id="IPR022672">
    <property type="entry name" value="Hexokinase_N"/>
</dbReference>
<dbReference type="EMBL" id="JALJOV010000067">
    <property type="protein sequence ID" value="KAK9867747.1"/>
    <property type="molecule type" value="Genomic_DNA"/>
</dbReference>
<dbReference type="GO" id="GO:0006006">
    <property type="term" value="P:glucose metabolic process"/>
    <property type="evidence" value="ECO:0007669"/>
    <property type="project" value="TreeGrafter"/>
</dbReference>
<evidence type="ECO:0000259" key="14">
    <source>
        <dbReference type="Pfam" id="PF03727"/>
    </source>
</evidence>
<organism evidence="15 16">
    <name type="scientific">Apatococcus fuscideae</name>
    <dbReference type="NCBI Taxonomy" id="2026836"/>
    <lineage>
        <taxon>Eukaryota</taxon>
        <taxon>Viridiplantae</taxon>
        <taxon>Chlorophyta</taxon>
        <taxon>core chlorophytes</taxon>
        <taxon>Trebouxiophyceae</taxon>
        <taxon>Chlorellales</taxon>
        <taxon>Chlorellaceae</taxon>
        <taxon>Apatococcus</taxon>
    </lineage>
</organism>
<dbReference type="GO" id="GO:0005536">
    <property type="term" value="F:D-glucose binding"/>
    <property type="evidence" value="ECO:0007669"/>
    <property type="project" value="InterPro"/>
</dbReference>
<comment type="catalytic activity">
    <reaction evidence="10">
        <text>D-fructose + ATP = D-fructose 6-phosphate + ADP + H(+)</text>
        <dbReference type="Rhea" id="RHEA:16125"/>
        <dbReference type="ChEBI" id="CHEBI:15378"/>
        <dbReference type="ChEBI" id="CHEBI:30616"/>
        <dbReference type="ChEBI" id="CHEBI:37721"/>
        <dbReference type="ChEBI" id="CHEBI:61527"/>
        <dbReference type="ChEBI" id="CHEBI:456216"/>
        <dbReference type="EC" id="2.7.1.1"/>
    </reaction>
    <physiologicalReaction direction="left-to-right" evidence="10">
        <dbReference type="Rhea" id="RHEA:16126"/>
    </physiologicalReaction>
</comment>